<feature type="chain" id="PRO_5002511665" description="Peptidase M15C domain-containing protein" evidence="1">
    <location>
        <begin position="22"/>
        <end position="235"/>
    </location>
</feature>
<dbReference type="GO" id="GO:0008233">
    <property type="term" value="F:peptidase activity"/>
    <property type="evidence" value="ECO:0007669"/>
    <property type="project" value="InterPro"/>
</dbReference>
<feature type="signal peptide" evidence="1">
    <location>
        <begin position="1"/>
        <end position="21"/>
    </location>
</feature>
<feature type="domain" description="Peptidase M15C" evidence="2">
    <location>
        <begin position="151"/>
        <end position="224"/>
    </location>
</feature>
<reference evidence="3 4" key="1">
    <citation type="submission" date="2015-03" db="EMBL/GenBank/DDBJ databases">
        <title>Genome assembly of Sandaracinus amylolyticus DSM 53668.</title>
        <authorList>
            <person name="Sharma G."/>
            <person name="Subramanian S."/>
        </authorList>
    </citation>
    <scope>NUCLEOTIDE SEQUENCE [LARGE SCALE GENOMIC DNA]</scope>
    <source>
        <strain evidence="3 4">DSM 53668</strain>
    </source>
</reference>
<dbReference type="AlphaFoldDB" id="A0A0F6W880"/>
<dbReference type="STRING" id="927083.DB32_007054"/>
<sequence>MIAAAVAAAITGWLVATPSGAQEAASAAEAPLRCNEQQPEAGLIRGNWVVKARMSPEEQRERRRLAQEAIRVRTQRYGFFEGFGRSEWNPRPPLHYARGIRVFGLPVRLHERVIPAVRCAEQAIAESCTATPYTPVRLSGIRDRNTYHNGEVSNHVYGIALDVDPQRNSCCGCVAPWPDHPLCRLETDDIFQRMAMPECWVRQFQRFGFYWLGDDELRDTMHFEFLGDPDRIVAQ</sequence>
<keyword evidence="4" id="KW-1185">Reference proteome</keyword>
<dbReference type="Proteomes" id="UP000034883">
    <property type="component" value="Chromosome"/>
</dbReference>
<evidence type="ECO:0000256" key="1">
    <source>
        <dbReference type="SAM" id="SignalP"/>
    </source>
</evidence>
<dbReference type="SUPFAM" id="SSF55166">
    <property type="entry name" value="Hedgehog/DD-peptidase"/>
    <property type="match status" value="1"/>
</dbReference>
<evidence type="ECO:0000313" key="4">
    <source>
        <dbReference type="Proteomes" id="UP000034883"/>
    </source>
</evidence>
<protein>
    <recommendedName>
        <fullName evidence="2">Peptidase M15C domain-containing protein</fullName>
    </recommendedName>
</protein>
<dbReference type="Gene3D" id="3.30.1380.10">
    <property type="match status" value="1"/>
</dbReference>
<evidence type="ECO:0000259" key="2">
    <source>
        <dbReference type="Pfam" id="PF13539"/>
    </source>
</evidence>
<organism evidence="3 4">
    <name type="scientific">Sandaracinus amylolyticus</name>
    <dbReference type="NCBI Taxonomy" id="927083"/>
    <lineage>
        <taxon>Bacteria</taxon>
        <taxon>Pseudomonadati</taxon>
        <taxon>Myxococcota</taxon>
        <taxon>Polyangia</taxon>
        <taxon>Polyangiales</taxon>
        <taxon>Sandaracinaceae</taxon>
        <taxon>Sandaracinus</taxon>
    </lineage>
</organism>
<dbReference type="InterPro" id="IPR009045">
    <property type="entry name" value="Zn_M74/Hedgehog-like"/>
</dbReference>
<dbReference type="KEGG" id="samy:DB32_007054"/>
<accession>A0A0F6W880</accession>
<dbReference type="EMBL" id="CP011125">
    <property type="protein sequence ID" value="AKF09905.1"/>
    <property type="molecule type" value="Genomic_DNA"/>
</dbReference>
<dbReference type="InterPro" id="IPR039561">
    <property type="entry name" value="Peptidase_M15C"/>
</dbReference>
<proteinExistence type="predicted"/>
<name>A0A0F6W880_9BACT</name>
<keyword evidence="1" id="KW-0732">Signal</keyword>
<gene>
    <name evidence="3" type="ORF">DB32_007054</name>
</gene>
<evidence type="ECO:0000313" key="3">
    <source>
        <dbReference type="EMBL" id="AKF09905.1"/>
    </source>
</evidence>
<dbReference type="Pfam" id="PF13539">
    <property type="entry name" value="Peptidase_M15_4"/>
    <property type="match status" value="1"/>
</dbReference>